<organism evidence="2 3">
    <name type="scientific">Roseibium aquae</name>
    <dbReference type="NCBI Taxonomy" id="1323746"/>
    <lineage>
        <taxon>Bacteria</taxon>
        <taxon>Pseudomonadati</taxon>
        <taxon>Pseudomonadota</taxon>
        <taxon>Alphaproteobacteria</taxon>
        <taxon>Hyphomicrobiales</taxon>
        <taxon>Stappiaceae</taxon>
        <taxon>Roseibium</taxon>
    </lineage>
</organism>
<dbReference type="EMBL" id="BMFA01000008">
    <property type="protein sequence ID" value="GGB54693.1"/>
    <property type="molecule type" value="Genomic_DNA"/>
</dbReference>
<dbReference type="RefSeq" id="WP_150497103.1">
    <property type="nucleotide sequence ID" value="NZ_BMFA01000008.1"/>
</dbReference>
<gene>
    <name evidence="2" type="ORF">GCM10011316_28440</name>
</gene>
<evidence type="ECO:0000259" key="1">
    <source>
        <dbReference type="Pfam" id="PF10056"/>
    </source>
</evidence>
<evidence type="ECO:0000313" key="3">
    <source>
        <dbReference type="Proteomes" id="UP000605148"/>
    </source>
</evidence>
<protein>
    <recommendedName>
        <fullName evidence="1">DUF2293 domain-containing protein</fullName>
    </recommendedName>
</protein>
<dbReference type="AlphaFoldDB" id="A0A916TNT7"/>
<dbReference type="Proteomes" id="UP000605148">
    <property type="component" value="Unassembled WGS sequence"/>
</dbReference>
<reference evidence="2" key="2">
    <citation type="submission" date="2020-09" db="EMBL/GenBank/DDBJ databases">
        <authorList>
            <person name="Sun Q."/>
            <person name="Zhou Y."/>
        </authorList>
    </citation>
    <scope>NUCLEOTIDE SEQUENCE</scope>
    <source>
        <strain evidence="2">CGMCC 1.12426</strain>
    </source>
</reference>
<comment type="caution">
    <text evidence="2">The sequence shown here is derived from an EMBL/GenBank/DDBJ whole genome shotgun (WGS) entry which is preliminary data.</text>
</comment>
<proteinExistence type="predicted"/>
<name>A0A916TNT7_9HYPH</name>
<dbReference type="InterPro" id="IPR018744">
    <property type="entry name" value="DUF2293"/>
</dbReference>
<reference evidence="2" key="1">
    <citation type="journal article" date="2014" name="Int. J. Syst. Evol. Microbiol.">
        <title>Complete genome sequence of Corynebacterium casei LMG S-19264T (=DSM 44701T), isolated from a smear-ripened cheese.</title>
        <authorList>
            <consortium name="US DOE Joint Genome Institute (JGI-PGF)"/>
            <person name="Walter F."/>
            <person name="Albersmeier A."/>
            <person name="Kalinowski J."/>
            <person name="Ruckert C."/>
        </authorList>
    </citation>
    <scope>NUCLEOTIDE SEQUENCE</scope>
    <source>
        <strain evidence="2">CGMCC 1.12426</strain>
    </source>
</reference>
<sequence>MAGTKRQRDIKKALRELFPRITMADAEDILDLASAGHLRHLPPGIAVWQAAISHVRHAHTHYDSLLEDGYDREAARYFVIEDMNDTLQDWGCNRALDPNDTDVSMDRK</sequence>
<accession>A0A916TNT7</accession>
<keyword evidence="3" id="KW-1185">Reference proteome</keyword>
<evidence type="ECO:0000313" key="2">
    <source>
        <dbReference type="EMBL" id="GGB54693.1"/>
    </source>
</evidence>
<feature type="domain" description="DUF2293" evidence="1">
    <location>
        <begin position="13"/>
        <end position="91"/>
    </location>
</feature>
<dbReference type="Pfam" id="PF10056">
    <property type="entry name" value="DUF2293"/>
    <property type="match status" value="1"/>
</dbReference>
<dbReference type="OrthoDB" id="1159372at2"/>